<dbReference type="AlphaFoldDB" id="A0A3M2HEK1"/>
<dbReference type="OrthoDB" id="5883140at2"/>
<reference evidence="1 2" key="1">
    <citation type="submission" date="2018-10" db="EMBL/GenBank/DDBJ databases">
        <title>Pseudomonas zhaodongensis NEAU-ST5-21(T) genome.</title>
        <authorList>
            <person name="Peng J."/>
            <person name="Liu Z.-P."/>
        </authorList>
    </citation>
    <scope>NUCLEOTIDE SEQUENCE [LARGE SCALE GENOMIC DNA]</scope>
    <source>
        <strain evidence="1 2">NEAU-ST5-21</strain>
    </source>
</reference>
<evidence type="ECO:0000313" key="2">
    <source>
        <dbReference type="Proteomes" id="UP000269774"/>
    </source>
</evidence>
<dbReference type="EMBL" id="RFFM01000006">
    <property type="protein sequence ID" value="RMH88166.1"/>
    <property type="molecule type" value="Genomic_DNA"/>
</dbReference>
<evidence type="ECO:0000313" key="1">
    <source>
        <dbReference type="EMBL" id="RMH88166.1"/>
    </source>
</evidence>
<accession>A0A3M2HEK1</accession>
<comment type="caution">
    <text evidence="1">The sequence shown here is derived from an EMBL/GenBank/DDBJ whole genome shotgun (WGS) entry which is preliminary data.</text>
</comment>
<name>A0A3M2HEK1_9GAMM</name>
<dbReference type="Pfam" id="PF13289">
    <property type="entry name" value="SIR2_2"/>
    <property type="match status" value="1"/>
</dbReference>
<dbReference type="Proteomes" id="UP000269774">
    <property type="component" value="Unassembled WGS sequence"/>
</dbReference>
<protein>
    <submittedName>
        <fullName evidence="1">SIR2 family protein</fullName>
    </submittedName>
</protein>
<sequence length="436" mass="49114">MSEMFEIAYATVTNRLCIFTGTGFSKAVSENDAPSWQELLEDLCDLLPDGDEIKDSLFPKKKPALLSLEEAAQVISIKLAANDINIHEVIAAIIDKVSLKGNYKEIESFFSSRAFRVVTTNYDNLAERLAGNEECQSIAPGFPIPRASARVKVYHVHGSTRSPENMVVTSEDYFNFINSDSYFSRKLSTVLHENTVVILGYSLGDTNLKAIISDYKGFSKSHVIGSNIFFVSRSKVNQNIKDYYAHSYGIRVLDEVDTHDFFTELNEKIPKAENIAEKSLKSLRKVVYDGMHFKDTYIKLDDSFYRIVSALSAEGLSLNDKRVVAMMGDVIDAKKKLTLAHNAWPQYEQLAGWLAYLGSIFEVKGTSIENIYLAAVLRSMKTMRKESYTGYSWHAYKIWKKRWPSIVASNRLLIKKHIEAETAWPDALAVVNSLGS</sequence>
<keyword evidence="2" id="KW-1185">Reference proteome</keyword>
<proteinExistence type="predicted"/>
<organism evidence="1 2">
    <name type="scientific">Stutzerimonas zhaodongensis</name>
    <dbReference type="NCBI Taxonomy" id="1176257"/>
    <lineage>
        <taxon>Bacteria</taxon>
        <taxon>Pseudomonadati</taxon>
        <taxon>Pseudomonadota</taxon>
        <taxon>Gammaproteobacteria</taxon>
        <taxon>Pseudomonadales</taxon>
        <taxon>Pseudomonadaceae</taxon>
        <taxon>Stutzerimonas</taxon>
    </lineage>
</organism>
<gene>
    <name evidence="1" type="ORF">EA797_18270</name>
</gene>